<evidence type="ECO:0000256" key="6">
    <source>
        <dbReference type="ARBA" id="ARBA00035024"/>
    </source>
</evidence>
<evidence type="ECO:0000256" key="7">
    <source>
        <dbReference type="ARBA" id="ARBA00035036"/>
    </source>
</evidence>
<evidence type="ECO:0000256" key="1">
    <source>
        <dbReference type="ARBA" id="ARBA00010897"/>
    </source>
</evidence>
<dbReference type="Proteomes" id="UP001321520">
    <property type="component" value="Chromosome"/>
</dbReference>
<dbReference type="Pfam" id="PF04095">
    <property type="entry name" value="NAPRTase"/>
    <property type="match status" value="1"/>
</dbReference>
<feature type="domain" description="Nicotinamide phosphoribosyltransferase N-terminal" evidence="10">
    <location>
        <begin position="7"/>
        <end position="100"/>
    </location>
</feature>
<dbReference type="InterPro" id="IPR016471">
    <property type="entry name" value="Nicotinamide_PRibTrfase"/>
</dbReference>
<sequence length="483" mass="53068">MTIANRNLILNADSYKASHYLQYPQGTTQFSSYIEARGGQFKHAVFFGLQMFIKEYLSKPITNDDIDEARAVFEAHGVPFHETGWRYIVDTCGGYLPIEIQAIPEGMVVPVQNAMVQVINTDPQCAWLTSYVETALLRAVWYPTTVATVSWNCRQIIQGYMMETCEAIEGIDFKLHDFGARGATTEEAAAIGGAAHLVNFQGTDTISAIMAARRYYGAEMAGFSIPAAEHSTITAWGRDNEAAAYANMLGQFAGPGKLVAVVSDSYDLWNAIDNIWGDALRGRVVATGGTLVVRPDSGEPVAIVIETIERLMKKFGCTVNNKGYRVLPDCIRVIQGDGISQQTIVAILEAMKQRKQSADNIAFGMGGALLQKVSRDTMQFAMKTSAAKVKGIWRDVYKDPVTDRGKRSKKGILAVVKNNRGEVRTIRELDLGQRVNLLQTVFKNGQLVREFNFDQVRANALVSAIATESTEEADAELHSPDLG</sequence>
<organism evidence="11 12">
    <name type="scientific">Microbulbifer spongiae</name>
    <dbReference type="NCBI Taxonomy" id="2944933"/>
    <lineage>
        <taxon>Bacteria</taxon>
        <taxon>Pseudomonadati</taxon>
        <taxon>Pseudomonadota</taxon>
        <taxon>Gammaproteobacteria</taxon>
        <taxon>Cellvibrionales</taxon>
        <taxon>Microbulbiferaceae</taxon>
        <taxon>Microbulbifer</taxon>
    </lineage>
</organism>
<dbReference type="EMBL" id="CP098023">
    <property type="protein sequence ID" value="WKD50191.1"/>
    <property type="molecule type" value="Genomic_DNA"/>
</dbReference>
<proteinExistence type="inferred from homology"/>
<reference evidence="11 12" key="1">
    <citation type="submission" date="2022-05" db="EMBL/GenBank/DDBJ databases">
        <title>Microbulbifer sp. nov., isolated from sponge.</title>
        <authorList>
            <person name="Gao L."/>
        </authorList>
    </citation>
    <scope>NUCLEOTIDE SEQUENCE [LARGE SCALE GENOMIC DNA]</scope>
    <source>
        <strain evidence="11 12">MI-G</strain>
    </source>
</reference>
<comment type="similarity">
    <text evidence="1">Belongs to the NAPRTase family.</text>
</comment>
<keyword evidence="12" id="KW-1185">Reference proteome</keyword>
<keyword evidence="3 11" id="KW-0328">Glycosyltransferase</keyword>
<feature type="domain" description="Nicotinate/nicotinamide phosphoribosyltransferase" evidence="9">
    <location>
        <begin position="173"/>
        <end position="445"/>
    </location>
</feature>
<dbReference type="Pfam" id="PF18127">
    <property type="entry name" value="NAMPT_N"/>
    <property type="match status" value="1"/>
</dbReference>
<protein>
    <recommendedName>
        <fullName evidence="7">Nicotinamide phosphoribosyltransferase</fullName>
        <ecNumber evidence="6">2.4.2.12</ecNumber>
    </recommendedName>
</protein>
<dbReference type="NCBIfam" id="NF006629">
    <property type="entry name" value="PRK09198.1"/>
    <property type="match status" value="1"/>
</dbReference>
<evidence type="ECO:0000313" key="12">
    <source>
        <dbReference type="Proteomes" id="UP001321520"/>
    </source>
</evidence>
<gene>
    <name evidence="11" type="ORF">M8T91_01805</name>
</gene>
<dbReference type="RefSeq" id="WP_301416256.1">
    <property type="nucleotide sequence ID" value="NZ_CP098023.1"/>
</dbReference>
<name>A0ABY9EDX4_9GAMM</name>
<evidence type="ECO:0000256" key="8">
    <source>
        <dbReference type="ARBA" id="ARBA00047835"/>
    </source>
</evidence>
<dbReference type="PANTHER" id="PTHR43816:SF1">
    <property type="entry name" value="NICOTINAMIDE PHOSPHORIBOSYLTRANSFERASE"/>
    <property type="match status" value="1"/>
</dbReference>
<evidence type="ECO:0000313" key="11">
    <source>
        <dbReference type="EMBL" id="WKD50191.1"/>
    </source>
</evidence>
<dbReference type="GO" id="GO:0004516">
    <property type="term" value="F:nicotinate phosphoribosyltransferase activity"/>
    <property type="evidence" value="ECO:0007669"/>
    <property type="project" value="UniProtKB-EC"/>
</dbReference>
<keyword evidence="11" id="KW-0436">Ligase</keyword>
<dbReference type="EC" id="2.4.2.12" evidence="6"/>
<evidence type="ECO:0000259" key="10">
    <source>
        <dbReference type="Pfam" id="PF18127"/>
    </source>
</evidence>
<dbReference type="InterPro" id="IPR036068">
    <property type="entry name" value="Nicotinate_pribotase-like_C"/>
</dbReference>
<dbReference type="InterPro" id="IPR041525">
    <property type="entry name" value="N/Namide_PRibTrfase"/>
</dbReference>
<dbReference type="InterPro" id="IPR041529">
    <property type="entry name" value="DUF5598"/>
</dbReference>
<comment type="catalytic activity">
    <reaction evidence="8">
        <text>beta-nicotinamide D-ribonucleotide + diphosphate = 5-phospho-alpha-D-ribose 1-diphosphate + nicotinamide + H(+)</text>
        <dbReference type="Rhea" id="RHEA:16149"/>
        <dbReference type="ChEBI" id="CHEBI:14649"/>
        <dbReference type="ChEBI" id="CHEBI:15378"/>
        <dbReference type="ChEBI" id="CHEBI:17154"/>
        <dbReference type="ChEBI" id="CHEBI:33019"/>
        <dbReference type="ChEBI" id="CHEBI:58017"/>
        <dbReference type="EC" id="2.4.2.12"/>
    </reaction>
    <physiologicalReaction direction="right-to-left" evidence="8">
        <dbReference type="Rhea" id="RHEA:16151"/>
    </physiologicalReaction>
</comment>
<evidence type="ECO:0000256" key="5">
    <source>
        <dbReference type="ARBA" id="ARBA00035007"/>
    </source>
</evidence>
<evidence type="ECO:0000256" key="3">
    <source>
        <dbReference type="ARBA" id="ARBA00022676"/>
    </source>
</evidence>
<evidence type="ECO:0000256" key="4">
    <source>
        <dbReference type="ARBA" id="ARBA00022679"/>
    </source>
</evidence>
<dbReference type="InterPro" id="IPR013785">
    <property type="entry name" value="Aldolase_TIM"/>
</dbReference>
<keyword evidence="4" id="KW-0808">Transferase</keyword>
<dbReference type="PANTHER" id="PTHR43816">
    <property type="entry name" value="NICOTINAMIDE PHOSPHORIBOSYLTRANSFERASE"/>
    <property type="match status" value="1"/>
</dbReference>
<dbReference type="SUPFAM" id="SSF51690">
    <property type="entry name" value="Nicotinate/Quinolinate PRTase C-terminal domain-like"/>
    <property type="match status" value="1"/>
</dbReference>
<comment type="pathway">
    <text evidence="5">Cofactor biosynthesis; NAD(+) biosynthesis; nicotinamide D-ribonucleotide from 5-phospho-alpha-D-ribose 1-diphosphate and nicotinamide: step 1/1.</text>
</comment>
<dbReference type="PIRSF" id="PIRSF005943">
    <property type="entry name" value="NMPRT"/>
    <property type="match status" value="1"/>
</dbReference>
<dbReference type="GO" id="GO:0016757">
    <property type="term" value="F:glycosyltransferase activity"/>
    <property type="evidence" value="ECO:0007669"/>
    <property type="project" value="UniProtKB-KW"/>
</dbReference>
<evidence type="ECO:0000256" key="2">
    <source>
        <dbReference type="ARBA" id="ARBA00022642"/>
    </source>
</evidence>
<evidence type="ECO:0000259" key="9">
    <source>
        <dbReference type="Pfam" id="PF04095"/>
    </source>
</evidence>
<dbReference type="Gene3D" id="3.20.20.70">
    <property type="entry name" value="Aldolase class I"/>
    <property type="match status" value="1"/>
</dbReference>
<dbReference type="CDD" id="cd01569">
    <property type="entry name" value="PBEF_like"/>
    <property type="match status" value="1"/>
</dbReference>
<accession>A0ABY9EDX4</accession>
<keyword evidence="2" id="KW-0662">Pyridine nucleotide biosynthesis</keyword>